<dbReference type="AlphaFoldDB" id="W2RUM1"/>
<dbReference type="HOGENOM" id="CLU_540804_0_0_1"/>
<evidence type="ECO:0000313" key="3">
    <source>
        <dbReference type="EMBL" id="ETN40221.1"/>
    </source>
</evidence>
<dbReference type="GO" id="GO:0000294">
    <property type="term" value="P:nuclear-transcribed mRNA catabolic process, RNase MRP-dependent"/>
    <property type="evidence" value="ECO:0007669"/>
    <property type="project" value="TreeGrafter"/>
</dbReference>
<evidence type="ECO:0000256" key="1">
    <source>
        <dbReference type="SAM" id="MobiDB-lite"/>
    </source>
</evidence>
<proteinExistence type="predicted"/>
<dbReference type="InParanoid" id="W2RUM1"/>
<feature type="compositionally biased region" description="Basic and acidic residues" evidence="1">
    <location>
        <begin position="378"/>
        <end position="389"/>
    </location>
</feature>
<feature type="compositionally biased region" description="Basic and acidic residues" evidence="1">
    <location>
        <begin position="272"/>
        <end position="286"/>
    </location>
</feature>
<dbReference type="InterPro" id="IPR047205">
    <property type="entry name" value="RMP1"/>
</dbReference>
<feature type="domain" description="RNase MRP protein 1 RNA binding" evidence="2">
    <location>
        <begin position="104"/>
        <end position="222"/>
    </location>
</feature>
<dbReference type="VEuPathDB" id="FungiDB:HMPREF1541_04497"/>
<feature type="region of interest" description="Disordered" evidence="1">
    <location>
        <begin position="329"/>
        <end position="504"/>
    </location>
</feature>
<dbReference type="GO" id="GO:0042134">
    <property type="term" value="F:rRNA primary transcript binding"/>
    <property type="evidence" value="ECO:0007669"/>
    <property type="project" value="InterPro"/>
</dbReference>
<name>W2RUM1_CYPE1</name>
<dbReference type="EMBL" id="KB822720">
    <property type="protein sequence ID" value="ETN40221.1"/>
    <property type="molecule type" value="Genomic_DNA"/>
</dbReference>
<feature type="compositionally biased region" description="Basic residues" evidence="1">
    <location>
        <begin position="435"/>
        <end position="444"/>
    </location>
</feature>
<evidence type="ECO:0000259" key="2">
    <source>
        <dbReference type="Pfam" id="PF20945"/>
    </source>
</evidence>
<dbReference type="PANTHER" id="PTHR37792:SF1">
    <property type="entry name" value="RIBONUCLEASE MRP PROTEIN SUBUNIT RMP1"/>
    <property type="match status" value="1"/>
</dbReference>
<dbReference type="GO" id="GO:0000172">
    <property type="term" value="C:ribonuclease MRP complex"/>
    <property type="evidence" value="ECO:0007669"/>
    <property type="project" value="InterPro"/>
</dbReference>
<organism evidence="3 4">
    <name type="scientific">Cyphellophora europaea (strain CBS 101466)</name>
    <name type="common">Phialophora europaea</name>
    <dbReference type="NCBI Taxonomy" id="1220924"/>
    <lineage>
        <taxon>Eukaryota</taxon>
        <taxon>Fungi</taxon>
        <taxon>Dikarya</taxon>
        <taxon>Ascomycota</taxon>
        <taxon>Pezizomycotina</taxon>
        <taxon>Eurotiomycetes</taxon>
        <taxon>Chaetothyriomycetidae</taxon>
        <taxon>Chaetothyriales</taxon>
        <taxon>Cyphellophoraceae</taxon>
        <taxon>Cyphellophora</taxon>
    </lineage>
</organism>
<dbReference type="STRING" id="1220924.W2RUM1"/>
<feature type="region of interest" description="Disordered" evidence="1">
    <location>
        <begin position="253"/>
        <end position="306"/>
    </location>
</feature>
<keyword evidence="4" id="KW-1185">Reference proteome</keyword>
<dbReference type="GO" id="GO:0000466">
    <property type="term" value="P:maturation of 5.8S rRNA from tricistronic rRNA transcript (SSU-rRNA, 5.8S rRNA, LSU-rRNA)"/>
    <property type="evidence" value="ECO:0007669"/>
    <property type="project" value="TreeGrafter"/>
</dbReference>
<dbReference type="CDD" id="cd22573">
    <property type="entry name" value="RMP1_RBD"/>
    <property type="match status" value="1"/>
</dbReference>
<dbReference type="Pfam" id="PF20945">
    <property type="entry name" value="RMP1"/>
    <property type="match status" value="1"/>
</dbReference>
<feature type="compositionally biased region" description="Basic residues" evidence="1">
    <location>
        <begin position="467"/>
        <end position="491"/>
    </location>
</feature>
<feature type="compositionally biased region" description="Basic and acidic residues" evidence="1">
    <location>
        <begin position="293"/>
        <end position="306"/>
    </location>
</feature>
<dbReference type="InterPro" id="IPR047204">
    <property type="entry name" value="RMP1_RBD"/>
</dbReference>
<dbReference type="PANTHER" id="PTHR37792">
    <property type="entry name" value="RIBONUCLEASE MRP PROTEIN SUBUNIT RMP1"/>
    <property type="match status" value="1"/>
</dbReference>
<sequence length="504" mass="54169">MSNTKTRPNPNAKAASAPRPRFGTANPSKPKPPSRPQPPAPKRRKISPTKRITLFPHPPRPRHHLPTLQPSVTDTSGTTLNSAAAAAAAPAADRLKRLHAITSLLATLHARNKNQHRAQLWFKWLNLLRRRVAELLRLEVELFELRYGGRGDTGAGVGVDMGVGAREVRRRFEREGILEERKGEVEGWVRERVLPGASVAVSGLVGDGQFAGIGLVLMGVLADVRALVGGPLERVAEMEARADGGRGVLLTTRQAAEDDEDGRAEDTGQVVQRREEADTGDADWHKLASRPVSKIEHGATADSDVEVHDAHEADIDQEIRASSPFAAFSDDEIDSADPSAGSSGAAAEGSGLTTTAHQAHVHAPPQHVKPRGTYSTGRLREDGDAEFRPARPAGAADASQPHDGSTAVAVKYSEDKSTGPRDQDGHGVKLLGRPKSSKKQQRQQRQKEQREDYTGSIMGETNIKGNSKGKTRTKTKSIGKSKGKTKGKTKGKGNAIDDLFAGFK</sequence>
<feature type="compositionally biased region" description="Pro residues" evidence="1">
    <location>
        <begin position="29"/>
        <end position="40"/>
    </location>
</feature>
<evidence type="ECO:0000313" key="4">
    <source>
        <dbReference type="Proteomes" id="UP000030752"/>
    </source>
</evidence>
<dbReference type="eggNOG" id="ENOG502S2QW">
    <property type="taxonomic scope" value="Eukaryota"/>
</dbReference>
<dbReference type="GeneID" id="19971836"/>
<dbReference type="Proteomes" id="UP000030752">
    <property type="component" value="Unassembled WGS sequence"/>
</dbReference>
<feature type="compositionally biased region" description="Basic and acidic residues" evidence="1">
    <location>
        <begin position="412"/>
        <end position="427"/>
    </location>
</feature>
<dbReference type="RefSeq" id="XP_008717064.1">
    <property type="nucleotide sequence ID" value="XM_008718842.1"/>
</dbReference>
<gene>
    <name evidence="3" type="ORF">HMPREF1541_04497</name>
</gene>
<feature type="compositionally biased region" description="Low complexity" evidence="1">
    <location>
        <begin position="339"/>
        <end position="366"/>
    </location>
</feature>
<reference evidence="3 4" key="1">
    <citation type="submission" date="2013-03" db="EMBL/GenBank/DDBJ databases">
        <title>The Genome Sequence of Phialophora europaea CBS 101466.</title>
        <authorList>
            <consortium name="The Broad Institute Genomics Platform"/>
            <person name="Cuomo C."/>
            <person name="de Hoog S."/>
            <person name="Gorbushina A."/>
            <person name="Walker B."/>
            <person name="Young S.K."/>
            <person name="Zeng Q."/>
            <person name="Gargeya S."/>
            <person name="Fitzgerald M."/>
            <person name="Haas B."/>
            <person name="Abouelleil A."/>
            <person name="Allen A.W."/>
            <person name="Alvarado L."/>
            <person name="Arachchi H.M."/>
            <person name="Berlin A.M."/>
            <person name="Chapman S.B."/>
            <person name="Gainer-Dewar J."/>
            <person name="Goldberg J."/>
            <person name="Griggs A."/>
            <person name="Gujja S."/>
            <person name="Hansen M."/>
            <person name="Howarth C."/>
            <person name="Imamovic A."/>
            <person name="Ireland A."/>
            <person name="Larimer J."/>
            <person name="McCowan C."/>
            <person name="Murphy C."/>
            <person name="Pearson M."/>
            <person name="Poon T.W."/>
            <person name="Priest M."/>
            <person name="Roberts A."/>
            <person name="Saif S."/>
            <person name="Shea T."/>
            <person name="Sisk P."/>
            <person name="Sykes S."/>
            <person name="Wortman J."/>
            <person name="Nusbaum C."/>
            <person name="Birren B."/>
        </authorList>
    </citation>
    <scope>NUCLEOTIDE SEQUENCE [LARGE SCALE GENOMIC DNA]</scope>
    <source>
        <strain evidence="3 4">CBS 101466</strain>
    </source>
</reference>
<dbReference type="OrthoDB" id="5414547at2759"/>
<accession>W2RUM1</accession>
<protein>
    <recommendedName>
        <fullName evidence="2">RNase MRP protein 1 RNA binding domain-containing protein</fullName>
    </recommendedName>
</protein>
<feature type="region of interest" description="Disordered" evidence="1">
    <location>
        <begin position="1"/>
        <end position="70"/>
    </location>
</feature>